<comment type="caution">
    <text evidence="2">The sequence shown here is derived from an EMBL/GenBank/DDBJ whole genome shotgun (WGS) entry which is preliminary data.</text>
</comment>
<dbReference type="EMBL" id="CAJHNJ030000082">
    <property type="protein sequence ID" value="CAG9134643.1"/>
    <property type="molecule type" value="Genomic_DNA"/>
</dbReference>
<gene>
    <name evidence="2" type="ORF">PLXY2_LOCUS12909</name>
</gene>
<protein>
    <submittedName>
        <fullName evidence="2">(diamondback moth) hypothetical protein</fullName>
    </submittedName>
</protein>
<dbReference type="AlphaFoldDB" id="A0A8S4G0P8"/>
<evidence type="ECO:0000256" key="1">
    <source>
        <dbReference type="SAM" id="MobiDB-lite"/>
    </source>
</evidence>
<sequence>MYSDSTDQYYSALQTTSPVLHTLEQGILVVTLLELANNSALRRPGGLDSFYLATMGKVDPAVTKPYPYVPGFLRDLEDADPIRGENFTSEVHNENKSRRHIRNTALPSSITNYFDTTTPGVLLPKVTLDTKLMFPEPDGKTDDSKKDQILKTLIDEYGNASMTKDSKPPAGDSLGRGSWPRKADNVKIEFGFGVPLGAMAAHPAFHSAWDMGW</sequence>
<keyword evidence="3" id="KW-1185">Reference proteome</keyword>
<dbReference type="Proteomes" id="UP000653454">
    <property type="component" value="Unassembled WGS sequence"/>
</dbReference>
<evidence type="ECO:0000313" key="2">
    <source>
        <dbReference type="EMBL" id="CAG9134643.1"/>
    </source>
</evidence>
<feature type="region of interest" description="Disordered" evidence="1">
    <location>
        <begin position="160"/>
        <end position="179"/>
    </location>
</feature>
<organism evidence="2 3">
    <name type="scientific">Plutella xylostella</name>
    <name type="common">Diamondback moth</name>
    <name type="synonym">Plutella maculipennis</name>
    <dbReference type="NCBI Taxonomy" id="51655"/>
    <lineage>
        <taxon>Eukaryota</taxon>
        <taxon>Metazoa</taxon>
        <taxon>Ecdysozoa</taxon>
        <taxon>Arthropoda</taxon>
        <taxon>Hexapoda</taxon>
        <taxon>Insecta</taxon>
        <taxon>Pterygota</taxon>
        <taxon>Neoptera</taxon>
        <taxon>Endopterygota</taxon>
        <taxon>Lepidoptera</taxon>
        <taxon>Glossata</taxon>
        <taxon>Ditrysia</taxon>
        <taxon>Yponomeutoidea</taxon>
        <taxon>Plutellidae</taxon>
        <taxon>Plutella</taxon>
    </lineage>
</organism>
<evidence type="ECO:0000313" key="3">
    <source>
        <dbReference type="Proteomes" id="UP000653454"/>
    </source>
</evidence>
<name>A0A8S4G0P8_PLUXY</name>
<reference evidence="2" key="1">
    <citation type="submission" date="2020-11" db="EMBL/GenBank/DDBJ databases">
        <authorList>
            <person name="Whiteford S."/>
        </authorList>
    </citation>
    <scope>NUCLEOTIDE SEQUENCE</scope>
</reference>
<accession>A0A8S4G0P8</accession>
<proteinExistence type="predicted"/>